<gene>
    <name evidence="1" type="ORF">Goslar_00146</name>
</gene>
<keyword evidence="2" id="KW-1185">Reference proteome</keyword>
<organismHost>
    <name type="scientific">Escherichia coli</name>
    <dbReference type="NCBI Taxonomy" id="562"/>
</organismHost>
<name>A0A482GKM0_BPGOS</name>
<proteinExistence type="predicted"/>
<evidence type="ECO:0000313" key="1">
    <source>
        <dbReference type="EMBL" id="QBO63939.1"/>
    </source>
</evidence>
<protein>
    <submittedName>
        <fullName evidence="1">Uncharacterized protein</fullName>
    </submittedName>
</protein>
<accession>A0A482GKM0</accession>
<sequence length="104" mass="11669">MSEKHIEILDAAIASKDSGTFIKAVFVEQRNNPATLNKIRDAIAFRLTKSDISDADKTTMRKLRDDLNAYIARGCTDKTVREVLDSNVKYESDFKKNGSSPKTE</sequence>
<organism evidence="1 2">
    <name type="scientific">Escherichia phage vB_EcoM_Goslar</name>
    <dbReference type="NCBI Taxonomy" id="2502409"/>
    <lineage>
        <taxon>Viruses</taxon>
        <taxon>Duplodnaviria</taxon>
        <taxon>Heunggongvirae</taxon>
        <taxon>Uroviricota</taxon>
        <taxon>Caudoviricetes</taxon>
        <taxon>Chimalliviridae</taxon>
        <taxon>Goslarvirus</taxon>
        <taxon>Goslarvirus goslar</taxon>
    </lineage>
</organism>
<dbReference type="EMBL" id="MK327938">
    <property type="protein sequence ID" value="QBO63939.1"/>
    <property type="molecule type" value="Genomic_DNA"/>
</dbReference>
<dbReference type="Proteomes" id="UP000294673">
    <property type="component" value="Segment"/>
</dbReference>
<reference evidence="1 2" key="1">
    <citation type="submission" date="2018-12" db="EMBL/GenBank/DDBJ databases">
        <title>Still something new to discover - new insights into E. coli phage diversity and taxonomy.</title>
        <authorList>
            <person name="Korf I.H.E."/>
            <person name="Adriaennsens E."/>
            <person name="Dreiseikelmann B."/>
            <person name="Kropinski A."/>
            <person name="Nimtz M."/>
            <person name="Meier-Kolthoff J.P."/>
            <person name="Rohde M."/>
            <person name="van Raaij M."/>
            <person name="Wittmann J."/>
        </authorList>
    </citation>
    <scope>NUCLEOTIDE SEQUENCE [LARGE SCALE GENOMIC DNA]</scope>
</reference>
<evidence type="ECO:0000313" key="2">
    <source>
        <dbReference type="Proteomes" id="UP000294673"/>
    </source>
</evidence>